<gene>
    <name evidence="1" type="ORF">ACFSUF_19200</name>
</gene>
<keyword evidence="2" id="KW-1185">Reference proteome</keyword>
<dbReference type="Proteomes" id="UP001597541">
    <property type="component" value="Unassembled WGS sequence"/>
</dbReference>
<reference evidence="2" key="1">
    <citation type="journal article" date="2019" name="Int. J. Syst. Evol. Microbiol.">
        <title>The Global Catalogue of Microorganisms (GCM) 10K type strain sequencing project: providing services to taxonomists for standard genome sequencing and annotation.</title>
        <authorList>
            <consortium name="The Broad Institute Genomics Platform"/>
            <consortium name="The Broad Institute Genome Sequencing Center for Infectious Disease"/>
            <person name="Wu L."/>
            <person name="Ma J."/>
        </authorList>
    </citation>
    <scope>NUCLEOTIDE SEQUENCE [LARGE SCALE GENOMIC DNA]</scope>
    <source>
        <strain evidence="2">KCTC 3950</strain>
    </source>
</reference>
<proteinExistence type="predicted"/>
<organism evidence="1 2">
    <name type="scientific">Paenibacillus gansuensis</name>
    <dbReference type="NCBI Taxonomy" id="306542"/>
    <lineage>
        <taxon>Bacteria</taxon>
        <taxon>Bacillati</taxon>
        <taxon>Bacillota</taxon>
        <taxon>Bacilli</taxon>
        <taxon>Bacillales</taxon>
        <taxon>Paenibacillaceae</taxon>
        <taxon>Paenibacillus</taxon>
    </lineage>
</organism>
<dbReference type="EMBL" id="JBHUME010000012">
    <property type="protein sequence ID" value="MFD2614543.1"/>
    <property type="molecule type" value="Genomic_DNA"/>
</dbReference>
<sequence>MSQTLVKLSQWEALLLEGLRALGWPHEELLRRVAERDLPKDESIYELDYQVLADFAAAEPETFRSAVESGYSIKYNTVRGIHSWISIAFGKKPELILEEGNEAVVSDLTPSEKERLAEILSIGWKVTEDAAGVYRIQPANRAV</sequence>
<accession>A0ABW5PH12</accession>
<protein>
    <submittedName>
        <fullName evidence="1">Uncharacterized protein</fullName>
    </submittedName>
</protein>
<evidence type="ECO:0000313" key="1">
    <source>
        <dbReference type="EMBL" id="MFD2614543.1"/>
    </source>
</evidence>
<dbReference type="RefSeq" id="WP_377605514.1">
    <property type="nucleotide sequence ID" value="NZ_JBHUME010000012.1"/>
</dbReference>
<evidence type="ECO:0000313" key="2">
    <source>
        <dbReference type="Proteomes" id="UP001597541"/>
    </source>
</evidence>
<comment type="caution">
    <text evidence="1">The sequence shown here is derived from an EMBL/GenBank/DDBJ whole genome shotgun (WGS) entry which is preliminary data.</text>
</comment>
<name>A0ABW5PH12_9BACL</name>